<evidence type="ECO:0000313" key="1">
    <source>
        <dbReference type="EMBL" id="EKR53724.1"/>
    </source>
</evidence>
<organism evidence="1 2">
    <name type="scientific">Leptospira interrogans str. UI 12758</name>
    <dbReference type="NCBI Taxonomy" id="1049938"/>
    <lineage>
        <taxon>Bacteria</taxon>
        <taxon>Pseudomonadati</taxon>
        <taxon>Spirochaetota</taxon>
        <taxon>Spirochaetia</taxon>
        <taxon>Leptospirales</taxon>
        <taxon>Leptospiraceae</taxon>
        <taxon>Leptospira</taxon>
    </lineage>
</organism>
<name>A0A0E2D1J3_LEPIR</name>
<proteinExistence type="predicted"/>
<reference evidence="1 2" key="1">
    <citation type="submission" date="2012-10" db="EMBL/GenBank/DDBJ databases">
        <authorList>
            <person name="Harkins D.M."/>
            <person name="Durkin A.S."/>
            <person name="Brinkac L.M."/>
            <person name="Haft D.H."/>
            <person name="Selengut J.D."/>
            <person name="Sanka R."/>
            <person name="DePew J."/>
            <person name="Purushe J."/>
            <person name="Chanthongthip A."/>
            <person name="Lattana O."/>
            <person name="Phetsouvanh R."/>
            <person name="Newton P.N."/>
            <person name="Vinetz J.M."/>
            <person name="Sutton G.G."/>
            <person name="Nierman W.C."/>
            <person name="Fouts D.E."/>
        </authorList>
    </citation>
    <scope>NUCLEOTIDE SEQUENCE [LARGE SCALE GENOMIC DNA]</scope>
    <source>
        <strain evidence="1 2">UI 12758</strain>
    </source>
</reference>
<protein>
    <submittedName>
        <fullName evidence="1">Uncharacterized protein</fullName>
    </submittedName>
</protein>
<dbReference type="EMBL" id="AHNR02000063">
    <property type="protein sequence ID" value="EKR53724.1"/>
    <property type="molecule type" value="Genomic_DNA"/>
</dbReference>
<evidence type="ECO:0000313" key="2">
    <source>
        <dbReference type="Proteomes" id="UP000001340"/>
    </source>
</evidence>
<gene>
    <name evidence="1" type="ORF">LEP1GSC105_0344</name>
</gene>
<accession>A0A0E2D1J3</accession>
<sequence>MYTADFLNKSIILKNNDPKIKSAYNRCFMVSAPFKIQDDFVLNFELNF</sequence>
<dbReference type="Proteomes" id="UP000001340">
    <property type="component" value="Unassembled WGS sequence"/>
</dbReference>
<comment type="caution">
    <text evidence="1">The sequence shown here is derived from an EMBL/GenBank/DDBJ whole genome shotgun (WGS) entry which is preliminary data.</text>
</comment>
<dbReference type="AlphaFoldDB" id="A0A0E2D1J3"/>